<gene>
    <name evidence="1" type="ORF">HPP92_028110</name>
</gene>
<feature type="non-terminal residue" evidence="1">
    <location>
        <position position="100"/>
    </location>
</feature>
<organism evidence="1 2">
    <name type="scientific">Vanilla planifolia</name>
    <name type="common">Vanilla</name>
    <dbReference type="NCBI Taxonomy" id="51239"/>
    <lineage>
        <taxon>Eukaryota</taxon>
        <taxon>Viridiplantae</taxon>
        <taxon>Streptophyta</taxon>
        <taxon>Embryophyta</taxon>
        <taxon>Tracheophyta</taxon>
        <taxon>Spermatophyta</taxon>
        <taxon>Magnoliopsida</taxon>
        <taxon>Liliopsida</taxon>
        <taxon>Asparagales</taxon>
        <taxon>Orchidaceae</taxon>
        <taxon>Vanilloideae</taxon>
        <taxon>Vanilleae</taxon>
        <taxon>Vanilla</taxon>
    </lineage>
</organism>
<dbReference type="OrthoDB" id="1929483at2759"/>
<name>A0A835U6F2_VANPL</name>
<protein>
    <submittedName>
        <fullName evidence="1">Uncharacterized protein</fullName>
    </submittedName>
</protein>
<accession>A0A835U6F2</accession>
<dbReference type="AlphaFoldDB" id="A0A835U6F2"/>
<reference evidence="1 2" key="1">
    <citation type="journal article" date="2020" name="Nat. Food">
        <title>A phased Vanilla planifolia genome enables genetic improvement of flavour and production.</title>
        <authorList>
            <person name="Hasing T."/>
            <person name="Tang H."/>
            <person name="Brym M."/>
            <person name="Khazi F."/>
            <person name="Huang T."/>
            <person name="Chambers A.H."/>
        </authorList>
    </citation>
    <scope>NUCLEOTIDE SEQUENCE [LARGE SCALE GENOMIC DNA]</scope>
    <source>
        <tissue evidence="1">Leaf</tissue>
    </source>
</reference>
<comment type="caution">
    <text evidence="1">The sequence shown here is derived from an EMBL/GenBank/DDBJ whole genome shotgun (WGS) entry which is preliminary data.</text>
</comment>
<proteinExistence type="predicted"/>
<evidence type="ECO:0000313" key="2">
    <source>
        <dbReference type="Proteomes" id="UP000639772"/>
    </source>
</evidence>
<dbReference type="Proteomes" id="UP000639772">
    <property type="component" value="Unassembled WGS sequence"/>
</dbReference>
<sequence length="100" mass="11378">MEAGGHMSQLQLPILRRLSEVMLEKQLTSHKVDRSICGWFWDYVVSQDLACGSLSTHYLFQIFRDGIIFLACTQVEMPPLIGIEVTLIIIVDRSLKLSLN</sequence>
<dbReference type="EMBL" id="JADCNM010000401">
    <property type="protein sequence ID" value="KAG0447866.1"/>
    <property type="molecule type" value="Genomic_DNA"/>
</dbReference>
<evidence type="ECO:0000313" key="1">
    <source>
        <dbReference type="EMBL" id="KAG0447866.1"/>
    </source>
</evidence>